<feature type="domain" description="Lpg0393-like VPS9-like" evidence="2">
    <location>
        <begin position="4"/>
        <end position="152"/>
    </location>
</feature>
<organism evidence="3 4">
    <name type="scientific">Legionella waltersii</name>
    <dbReference type="NCBI Taxonomy" id="66969"/>
    <lineage>
        <taxon>Bacteria</taxon>
        <taxon>Pseudomonadati</taxon>
        <taxon>Pseudomonadota</taxon>
        <taxon>Gammaproteobacteria</taxon>
        <taxon>Legionellales</taxon>
        <taxon>Legionellaceae</taxon>
        <taxon>Legionella</taxon>
    </lineage>
</organism>
<evidence type="ECO:0000313" key="4">
    <source>
        <dbReference type="Proteomes" id="UP000054729"/>
    </source>
</evidence>
<evidence type="ECO:0000259" key="2">
    <source>
        <dbReference type="Pfam" id="PF22035"/>
    </source>
</evidence>
<name>A0A0W1A2B3_9GAMM</name>
<dbReference type="AlphaFoldDB" id="A0A0W1A2B3"/>
<proteinExistence type="predicted"/>
<dbReference type="OrthoDB" id="5648585at2"/>
<dbReference type="EMBL" id="LNZB01000056">
    <property type="protein sequence ID" value="KTD75505.1"/>
    <property type="molecule type" value="Genomic_DNA"/>
</dbReference>
<feature type="domain" description="Lpg0393 helical bundle" evidence="1">
    <location>
        <begin position="174"/>
        <end position="256"/>
    </location>
</feature>
<dbReference type="Pfam" id="PF18534">
    <property type="entry name" value="HBD"/>
    <property type="match status" value="1"/>
</dbReference>
<sequence length="299" mass="34287">MLNSSKEYLQALRDGKFVLFLQWPKFVIQKYYKDKRDTDPYADADDTLSLLIYEWLNNGFCMDDVKQFAILYAVYELESTPIAGNLLYSLASVYGALTPCMVYSSQNLQKEYLRSEVLNASQISTLMKKNLSLMDNDAYQKFSAEEVEKFRKLTEEVKASDLKKAHLEISAIARVRSVIDRYLTALQSSSDSLDKLKSTRYSLVVRLAIYFQEQTEITSEVTAQIEEYVKQIRLSQPSDDEEQFLEQLAPLSFTESAARFFTLFSINFFKLVKPQLLSIDASTDKDKPTNGTDARPKAD</sequence>
<dbReference type="InterPro" id="IPR054178">
    <property type="entry name" value="Lpg0393-like_VPS9"/>
</dbReference>
<keyword evidence="4" id="KW-1185">Reference proteome</keyword>
<evidence type="ECO:0000313" key="3">
    <source>
        <dbReference type="EMBL" id="KTD75505.1"/>
    </source>
</evidence>
<gene>
    <name evidence="3" type="ORF">Lwal_2443</name>
</gene>
<dbReference type="RefSeq" id="WP_058481077.1">
    <property type="nucleotide sequence ID" value="NZ_CAAAIQ010000002.1"/>
</dbReference>
<dbReference type="Proteomes" id="UP000054729">
    <property type="component" value="Unassembled WGS sequence"/>
</dbReference>
<accession>A0A0W1A2B3</accession>
<dbReference type="Pfam" id="PF22035">
    <property type="entry name" value="Lpg0393_VPS9"/>
    <property type="match status" value="1"/>
</dbReference>
<reference evidence="3 4" key="1">
    <citation type="submission" date="2015-11" db="EMBL/GenBank/DDBJ databases">
        <title>Genomic analysis of 38 Legionella species identifies large and diverse effector repertoires.</title>
        <authorList>
            <person name="Burstein D."/>
            <person name="Amaro F."/>
            <person name="Zusman T."/>
            <person name="Lifshitz Z."/>
            <person name="Cohen O."/>
            <person name="Gilbert J.A."/>
            <person name="Pupko T."/>
            <person name="Shuman H.A."/>
            <person name="Segal G."/>
        </authorList>
    </citation>
    <scope>NUCLEOTIDE SEQUENCE [LARGE SCALE GENOMIC DNA]</scope>
    <source>
        <strain evidence="3 4">ATCC 51914</strain>
    </source>
</reference>
<protein>
    <submittedName>
        <fullName evidence="3">Uncharacterized protein</fullName>
    </submittedName>
</protein>
<dbReference type="PATRIC" id="fig|66969.6.peg.2649"/>
<dbReference type="InterPro" id="IPR041321">
    <property type="entry name" value="Lpg0393_HBD"/>
</dbReference>
<evidence type="ECO:0000259" key="1">
    <source>
        <dbReference type="Pfam" id="PF18534"/>
    </source>
</evidence>
<comment type="caution">
    <text evidence="3">The sequence shown here is derived from an EMBL/GenBank/DDBJ whole genome shotgun (WGS) entry which is preliminary data.</text>
</comment>
<dbReference type="STRING" id="66969.Lwal_2443"/>